<dbReference type="HOGENOM" id="CLU_226176_0_0_1"/>
<dbReference type="InterPro" id="IPR016024">
    <property type="entry name" value="ARM-type_fold"/>
</dbReference>
<accession>A8B549</accession>
<keyword evidence="2" id="KW-1133">Transmembrane helix</keyword>
<dbReference type="GeneID" id="5702699"/>
<dbReference type="GO" id="GO:0032040">
    <property type="term" value="C:small-subunit processome"/>
    <property type="evidence" value="ECO:0000318"/>
    <property type="project" value="GO_Central"/>
</dbReference>
<gene>
    <name evidence="4" type="ORF">GL50803_0091324</name>
</gene>
<dbReference type="KEGG" id="gla:GL50803_0091324"/>
<feature type="transmembrane region" description="Helical" evidence="2">
    <location>
        <begin position="1142"/>
        <end position="1161"/>
    </location>
</feature>
<reference evidence="4 5" key="1">
    <citation type="journal article" date="2007" name="Science">
        <title>Genomic minimalism in the early diverging intestinal parasite Giardia lamblia.</title>
        <authorList>
            <person name="Morrison H.G."/>
            <person name="McArthur A.G."/>
            <person name="Gillin F.D."/>
            <person name="Aley S.B."/>
            <person name="Adam R.D."/>
            <person name="Olsen G.J."/>
            <person name="Best A.A."/>
            <person name="Cande W.Z."/>
            <person name="Chen F."/>
            <person name="Cipriano M.J."/>
            <person name="Davids B.J."/>
            <person name="Dawson S.C."/>
            <person name="Elmendorf H.G."/>
            <person name="Hehl A.B."/>
            <person name="Holder M.E."/>
            <person name="Huse S.M."/>
            <person name="Kim U.U."/>
            <person name="Lasek-Nesselquist E."/>
            <person name="Manning G."/>
            <person name="Nigam A."/>
            <person name="Nixon J.E."/>
            <person name="Palm D."/>
            <person name="Passamaneck N.E."/>
            <person name="Prabhu A."/>
            <person name="Reich C.I."/>
            <person name="Reiner D.S."/>
            <person name="Samuelson J."/>
            <person name="Svard S.G."/>
            <person name="Sogin M.L."/>
        </authorList>
    </citation>
    <scope>NUCLEOTIDE SEQUENCE [LARGE SCALE GENOMIC DNA]</scope>
    <source>
        <strain evidence="4 5">WB C6</strain>
    </source>
</reference>
<keyword evidence="2" id="KW-0472">Membrane</keyword>
<evidence type="ECO:0000313" key="5">
    <source>
        <dbReference type="Proteomes" id="UP000001548"/>
    </source>
</evidence>
<dbReference type="PANTHER" id="PTHR17695">
    <property type="entry name" value="SMALL SUBUNIT PROCESSOME COMPONENT 20 HOMOLOG"/>
    <property type="match status" value="1"/>
</dbReference>
<proteinExistence type="predicted"/>
<dbReference type="GO" id="GO:0030686">
    <property type="term" value="C:90S preribosome"/>
    <property type="evidence" value="ECO:0000318"/>
    <property type="project" value="GO_Central"/>
</dbReference>
<feature type="domain" description="U3 small nucleolar RNA-associated protein 20" evidence="3">
    <location>
        <begin position="1973"/>
        <end position="2216"/>
    </location>
</feature>
<dbReference type="Pfam" id="PF20416">
    <property type="entry name" value="UTP20"/>
    <property type="match status" value="1"/>
</dbReference>
<dbReference type="SUPFAM" id="SSF48371">
    <property type="entry name" value="ARM repeat"/>
    <property type="match status" value="1"/>
</dbReference>
<sequence>MPRRDQQRDQLTPIYDTRTKTTKYHDYFSLMAHFNIDSTRSKHYDTDLPEDQRISLFSAKLEELQAGNDHGVFLSLCDDVMLNYRLLVQVLYDPDGLFSIIENALNALTLEDPNSSDFIASKTVYLSIIRALPDLFRDLGPSNKHFILTSLTLLRLNGVCKHPELFVGAIQSLLLSLKYLGGAIPEGIWGAILSYVEQMERMLWPGLAEIPAYLVRVHSRHDDCMSEIFTSIAGPLESTMANLVLLLACRHPDGTLHSRFDIIIGSYFSIPKSDTENWLVDLTTLFAEAEMDSSALSQVILSITGHALKLLSDPSQQHETQNALLSLAMFYPNKMTFSGINDLYHLIVANKEALNRSLYLLTLCLLAISTSLHAECKDDLVATFFKQFHADLCNYNVFYSLYVMVQDFSRHHKRDIFIDTFKSVYSSSLSEDHSPYIRLYLFCEGVCDSPSGSELDAIVEAIERDFVHELENETGSMLCTVLACLYSRSLLSRKHTQALQSLLQSIDASYLNMLSVGRIAKKPAVLTTQGALITTLLSLLIQVTPGSPEYFFTLLESIVSIQYDSLFDVLATRLAGASLDELYATLLNSELPLIMLTSPNGVMRRSMLKIVSLLGGASRGFAIIGQYASLFPLTNVFEVQHIMTQLQKQLLGFLEVSSAKANDDSARVISIVAAATCGLLYMRFAPVADGAIDLLRLFAEMRPAEVSYVFERYLWKFVFELTAYEVKNPVFELIHNFSMEAEYPYPYTLDGQDDQGAEERVYRSDNKFRARIMTAEREQIAVRLNLLVDKATVRSTHLLTSKVVAQLLLGINTIKYIGVNTILPSESLKIVTLLAEKAIWMTHFTNIFSDACVCGLIAAYVKRINLGNTSEGYEGSEIHSRSMDLMSKLFCLLADRIVDDSRAKLMGAIKLVFSTASLEYMVPNCVILYYFLTKAPFIHVLGRMANLQTFTDQLLSLRFSGSEVAEPPYKLTRAGFDELYELCTKKLSRKQMYERDYGGISLIHEAYRADFMDIALYLMAGKVVRTGRSFNYISGVANAAVGGRSVGSDDSRRRTIFAFAEQNMDPRERNRMYGILIAPIFSKLFHDVIIGGTEAEIVEFLLHRVDLEDICGLAARVPNVHGNMIRGFCNTCTMMLPYISSAYITTAYLHVVLILATFWFFDLDAHTHLTDWYNSSLDTYRADAVARNEAKKIPHQGVDIDGIEIDLIRSTILRTIRTFITCCLEITDSEARLQEIFNTGARQSTLTFFKVVYTLISKFHIKNESEPCSNSLVRMYTVLSRYPLRVERYMQWNYLFIDDLLVHLRPHPKQSLTILRVFTTLATALLDSCTQTLDTPEYTLLLEKLPSIKKEFTERLLLCLRKRLSTKYFREFTIGYTMPENLVSSLCRESLATVHTLLLCDAESKRFNVITPIIEELCEIFHYALNADSTEVSGAILRFYEFASPLCTHNLLLPLVMKNKLVDARPVLAKLFRCYGTVEAIESLNIPSEVYSKASTLSLRDHAEIYTLLYKLGIPHNESRLESIQHLSAYLCHSKMALGMALHFLTEGSDAERSAASTLLRTFTLKPPAEDSEHRDSWRAAQVLLLNYVHAYISQTVAHSTQLDSKRRRGRSELLSFMQVYAGYGADRRLLCDVREMLSAEDLAVLLDEEFNFDRELDSAAQWSMPSLRCLANAARPDYLCVYQLTDFVRLADASASARISAFGNVFSFLCNTLLGRLIMSNAFGCRLNQNIITNILIPISLQECLIANDDKLDTMFLNFLAACGLYLDWARYRTVLLYLLGQVNSSPNEGRLIQALNSLLDNFRFITASKNSSATQNESFDSDDTESSNESELEVSSDSGDTSIADDARDGSGNHPSLNLLSAPNTSLTVGFDTSSKENGPDAEQENQEFEKALSGMRTASYIRKNDLVIATAIEKTQKDQSEAVESSPDPLQLLFNSITDYAPAQVLSHVSRIFIPQVQRYINRRLGTTQNRYLLATTLSKLIAKLPWEQRQRRLNHLVIVILKDLASTDQDARAACRRCLSHISMLLGPRNLGTILLSIRTHCAKEFIGVHLAAYVYYEILEHVIMVPHRTLLAVIQNPSIILKLPYVDTSSCNVSPLPDAITPISLRQVIAVLVRDMFSAQAQEQKARSLLSIKHIEVGESRSADIIRLTAASLSFSNITQTVFFIEPLFRGCAYSFSSTQQDAIVHSLLAGWFVNSTVTEDALLEFVHYMMSPKCFYHALIPQIVDACNKLTKQEKIINARVEEDDLRRARAITDIRNEHLLLEPSPKRLYQGIGSISGGFSGVGSSYDTTVPHKLVGALLRHGIEKHYGDPYVHEYMPYFAAIASGTEESVHALPHAAQDPIATLPPPALRAPTISAERYPEIADYVLLMLSSRAAFCRASGFHSLAAMMPNYPTVRTKLIASECCKALYRTSDRQELEACFRLINVILTNDYDLFSTEDYSLIVKVSSLMLNKSLKSLLAFHMIQLIVEKNIDVPEIYETMTYFCKVAAMVEGHEQTASLVKALSHFIVTYEMTHKKRIVYIRNLLKVAAEFETNAGRRVVLACLHEVYRGLDAETLSGCVDISVVSFVVTISNCSQLAEGSDQVVSEAMQTLAVFIKRCEDTGYQRCPLYFIRSILANEKVLPQQTSVLILLSCLSETILSVADAEDVQEHVADACISALTTLLEVVVDLQDAVFGKMRKTRDNIDFVAASFRLFASVIQLLSLAPDFEAKYNALFVQLQGFFAEDTYRSVLLSAAPDLRSRSLTVCNILLSHVQEQPSSGSAEASLKPFLYLIEPYILSIGDTLLTNLDKHRTAVILGDLLCASAKDADASHYKVLNAFRLVDSTLLEIPASHPHLKISLIGAVLCFFSKFQKEDQCLLELLTKAFIQTLLRLRYFHTVETDPRYETAEEFEERNPEVLHERHVCDIVNSTLDKLEQISTGTRSFTELLSESEQAVDAEPFEPPERRFRRPVKKNSVLEAMLKVSYYIGDKD</sequence>
<dbReference type="VEuPathDB" id="GiardiaDB:GL50803_91324"/>
<comment type="caution">
    <text evidence="4">The sequence shown here is derived from an EMBL/GenBank/DDBJ whole genome shotgun (WGS) entry which is preliminary data.</text>
</comment>
<protein>
    <recommendedName>
        <fullName evidence="3">U3 small nucleolar RNA-associated protein 20 domain-containing protein</fullName>
    </recommendedName>
</protein>
<dbReference type="OMA" id="CLSHISM"/>
<keyword evidence="5" id="KW-1185">Reference proteome</keyword>
<name>A8B549_GIAIC</name>
<dbReference type="RefSeq" id="XP_001709775.1">
    <property type="nucleotide sequence ID" value="XM_001709723.1"/>
</dbReference>
<evidence type="ECO:0000256" key="2">
    <source>
        <dbReference type="SAM" id="Phobius"/>
    </source>
</evidence>
<dbReference type="EMBL" id="AACB03000002">
    <property type="protein sequence ID" value="KAE8303840.1"/>
    <property type="molecule type" value="Genomic_DNA"/>
</dbReference>
<dbReference type="STRING" id="184922.A8B549"/>
<feature type="transmembrane region" description="Helical" evidence="2">
    <location>
        <begin position="911"/>
        <end position="932"/>
    </location>
</feature>
<keyword evidence="2" id="KW-0812">Transmembrane</keyword>
<feature type="region of interest" description="Disordered" evidence="1">
    <location>
        <begin position="1815"/>
        <end position="1888"/>
    </location>
</feature>
<dbReference type="InterPro" id="IPR052575">
    <property type="entry name" value="SSU_processome_comp_20"/>
</dbReference>
<dbReference type="PANTHER" id="PTHR17695:SF11">
    <property type="entry name" value="SMALL SUBUNIT PROCESSOME COMPONENT 20 HOMOLOG"/>
    <property type="match status" value="1"/>
</dbReference>
<evidence type="ECO:0000313" key="4">
    <source>
        <dbReference type="EMBL" id="KAE8303840.1"/>
    </source>
</evidence>
<feature type="compositionally biased region" description="Polar residues" evidence="1">
    <location>
        <begin position="1855"/>
        <end position="1875"/>
    </location>
</feature>
<feature type="compositionally biased region" description="Acidic residues" evidence="1">
    <location>
        <begin position="1821"/>
        <end position="1836"/>
    </location>
</feature>
<evidence type="ECO:0000259" key="3">
    <source>
        <dbReference type="Pfam" id="PF20416"/>
    </source>
</evidence>
<dbReference type="Proteomes" id="UP000001548">
    <property type="component" value="Unassembled WGS sequence"/>
</dbReference>
<evidence type="ECO:0000256" key="1">
    <source>
        <dbReference type="SAM" id="MobiDB-lite"/>
    </source>
</evidence>
<dbReference type="InterPro" id="IPR046523">
    <property type="entry name" value="UTP20_dom"/>
</dbReference>
<organism evidence="4 5">
    <name type="scientific">Giardia intestinalis (strain ATCC 50803 / WB clone C6)</name>
    <name type="common">Giardia lamblia</name>
    <dbReference type="NCBI Taxonomy" id="184922"/>
    <lineage>
        <taxon>Eukaryota</taxon>
        <taxon>Metamonada</taxon>
        <taxon>Diplomonadida</taxon>
        <taxon>Hexamitidae</taxon>
        <taxon>Giardiinae</taxon>
        <taxon>Giardia</taxon>
    </lineage>
</organism>
<dbReference type="GO" id="GO:0005730">
    <property type="term" value="C:nucleolus"/>
    <property type="evidence" value="ECO:0000318"/>
    <property type="project" value="GO_Central"/>
</dbReference>